<dbReference type="GO" id="GO:0006396">
    <property type="term" value="P:RNA processing"/>
    <property type="evidence" value="ECO:0007669"/>
    <property type="project" value="InterPro"/>
</dbReference>
<proteinExistence type="predicted"/>
<dbReference type="SUPFAM" id="SSF69065">
    <property type="entry name" value="RNase III domain-like"/>
    <property type="match status" value="1"/>
</dbReference>
<protein>
    <submittedName>
        <fullName evidence="2">RNA editing complex protein</fullName>
    </submittedName>
</protein>
<reference evidence="2" key="1">
    <citation type="journal article" date="2012" name="Proc. Natl. Acad. Sci. U.S.A.">
        <title>Antigenic diversity is generated by distinct evolutionary mechanisms in African trypanosome species.</title>
        <authorList>
            <person name="Jackson A.P."/>
            <person name="Berry A."/>
            <person name="Aslett M."/>
            <person name="Allison H.C."/>
            <person name="Burton P."/>
            <person name="Vavrova-Anderson J."/>
            <person name="Brown R."/>
            <person name="Browne H."/>
            <person name="Corton N."/>
            <person name="Hauser H."/>
            <person name="Gamble J."/>
            <person name="Gilderthorp R."/>
            <person name="Marcello L."/>
            <person name="McQuillan J."/>
            <person name="Otto T.D."/>
            <person name="Quail M.A."/>
            <person name="Sanders M.J."/>
            <person name="van Tonder A."/>
            <person name="Ginger M.L."/>
            <person name="Field M.C."/>
            <person name="Barry J.D."/>
            <person name="Hertz-Fowler C."/>
            <person name="Berriman M."/>
        </authorList>
    </citation>
    <scope>NUCLEOTIDE SEQUENCE</scope>
    <source>
        <strain evidence="2">IL3000</strain>
    </source>
</reference>
<evidence type="ECO:0000256" key="1">
    <source>
        <dbReference type="SAM" id="MobiDB-lite"/>
    </source>
</evidence>
<dbReference type="FunFam" id="1.10.1520.10:FF:000028">
    <property type="entry name" value="RNA editing complex protein MP90"/>
    <property type="match status" value="1"/>
</dbReference>
<name>G0UIY6_TRYCI</name>
<feature type="region of interest" description="Disordered" evidence="1">
    <location>
        <begin position="716"/>
        <end position="754"/>
    </location>
</feature>
<dbReference type="AlphaFoldDB" id="G0UIY6"/>
<dbReference type="CDD" id="cd23728">
    <property type="entry name" value="ZF_RNaseIII_KREN1"/>
    <property type="match status" value="1"/>
</dbReference>
<accession>G0UIY6</accession>
<dbReference type="GO" id="GO:0004525">
    <property type="term" value="F:ribonuclease III activity"/>
    <property type="evidence" value="ECO:0007669"/>
    <property type="project" value="InterPro"/>
</dbReference>
<feature type="compositionally biased region" description="Basic and acidic residues" evidence="1">
    <location>
        <begin position="730"/>
        <end position="744"/>
    </location>
</feature>
<evidence type="ECO:0000313" key="2">
    <source>
        <dbReference type="EMBL" id="CCC89336.1"/>
    </source>
</evidence>
<dbReference type="PANTHER" id="PTHR39671">
    <property type="entry name" value="COMPLEX PROTEIN NUCLEASE, PUTATIVE KREPB1-RELATED-RELATED"/>
    <property type="match status" value="1"/>
</dbReference>
<gene>
    <name evidence="2" type="ORF">TCIL3000_1_1040</name>
</gene>
<dbReference type="VEuPathDB" id="TriTrypDB:TcIL3000_1_1040"/>
<dbReference type="PANTHER" id="PTHR39671:SF2">
    <property type="entry name" value="COMPLEX PROTEIN NUCLEASE, PUTATIVE KREPB1-RELATED"/>
    <property type="match status" value="1"/>
</dbReference>
<dbReference type="EMBL" id="HE575314">
    <property type="protein sequence ID" value="CCC89336.1"/>
    <property type="molecule type" value="Genomic_DNA"/>
</dbReference>
<sequence length="784" mass="86748">MRNPLWLLSGCAGPRCVRKAHWQRSGCVAMWTVLRRMCSTKPLLALERVEVAHSNAYARRGVTVGFTSCATTHAGGSRGSSLSSSSADANSGEALANYVNFVADDTSGPPATKENGAQPMRSLRSASAVESLLFTDSAKNFCRLCMEEIQGTAKSHIVATQRASHTNHTCREVVLDSLALLAIRGYPIDDVFFVWADTLYQATAFQRIPSLVSPRWTVNQRSDMLAKLLSMLKRMNVLDLSLAAQSPDTFDSATQLLHHRRRVAFERLEYIGDNSWGNHLSNRMMLLFPDRQWAYSQNAYTFNCFRDACEMNVTLEFIFDTLRVGDLLPPGVREKLGTGKIKADVVEAVIGELHVTLWGLEPQLYDSACYVEINGVGEARLSAVVQHCLTEIYDLIVLSYVQELSGSAIPLAKQIAAGRIWNTVYPPVRKAKDRAVVSRKGRSTLVTVLGVGDVYQLPPTPSLFPKPTPRPTEVPHPLRRLRSAEEIPEEMVCVGTKQDVFVHLIDSYCRLKMLDDSSTATMIVRRLCDVQFAQLKRQLVPSLSQAALGTGEERVTRANEDNDQLDGVRSSMLTNERLLDLEEVYFRDIYFDLFPTPSRAEEENCNENKRSRVVIAAGVKQPSEDRLSNKAQEHMAAHIIYPALEDTPTNNYIATRSKGDRECLFSISVYVPADIKRPSAGVVTDKNLHSGEFAFLDVQVGEKGCGGAGHRELKGAKNAAVTSDLEDSNEEKATGAEKTEKCVEAEVSATDGEEATERVHVKWLQENPYFPCKPPALCNPVATA</sequence>
<organism evidence="2">
    <name type="scientific">Trypanosoma congolense (strain IL3000)</name>
    <dbReference type="NCBI Taxonomy" id="1068625"/>
    <lineage>
        <taxon>Eukaryota</taxon>
        <taxon>Discoba</taxon>
        <taxon>Euglenozoa</taxon>
        <taxon>Kinetoplastea</taxon>
        <taxon>Metakinetoplastina</taxon>
        <taxon>Trypanosomatida</taxon>
        <taxon>Trypanosomatidae</taxon>
        <taxon>Trypanosoma</taxon>
        <taxon>Nannomonas</taxon>
    </lineage>
</organism>
<dbReference type="InterPro" id="IPR036389">
    <property type="entry name" value="RNase_III_sf"/>
</dbReference>
<dbReference type="Gene3D" id="1.10.1520.10">
    <property type="entry name" value="Ribonuclease III domain"/>
    <property type="match status" value="1"/>
</dbReference>